<organism evidence="2">
    <name type="scientific">Arundo donax</name>
    <name type="common">Giant reed</name>
    <name type="synonym">Donax arundinaceus</name>
    <dbReference type="NCBI Taxonomy" id="35708"/>
    <lineage>
        <taxon>Eukaryota</taxon>
        <taxon>Viridiplantae</taxon>
        <taxon>Streptophyta</taxon>
        <taxon>Embryophyta</taxon>
        <taxon>Tracheophyta</taxon>
        <taxon>Spermatophyta</taxon>
        <taxon>Magnoliopsida</taxon>
        <taxon>Liliopsida</taxon>
        <taxon>Poales</taxon>
        <taxon>Poaceae</taxon>
        <taxon>PACMAD clade</taxon>
        <taxon>Arundinoideae</taxon>
        <taxon>Arundineae</taxon>
        <taxon>Arundo</taxon>
    </lineage>
</organism>
<accession>A0A0A9GGK7</accession>
<proteinExistence type="predicted"/>
<evidence type="ECO:0000256" key="1">
    <source>
        <dbReference type="SAM" id="MobiDB-lite"/>
    </source>
</evidence>
<sequence length="169" mass="18855">MASSKQTGGRTPLRDLSETTSTNGLNNIDARERKRRMARDRYAQMSFEEKDELLKKRREAYHRKKAEAALVNVQLQCTSNKESMTLAESSYYDTYERQKVHVPNQGQDSIMTSTHATNLSIQLSGDYTPPSGEIVGQGSIIDLAQTPNCPISGKKGPCESRCPTPPLFN</sequence>
<name>A0A0A9GGK7_ARUDO</name>
<dbReference type="EMBL" id="GBRH01176215">
    <property type="protein sequence ID" value="JAE21681.1"/>
    <property type="molecule type" value="Transcribed_RNA"/>
</dbReference>
<reference evidence="2" key="2">
    <citation type="journal article" date="2015" name="Data Brief">
        <title>Shoot transcriptome of the giant reed, Arundo donax.</title>
        <authorList>
            <person name="Barrero R.A."/>
            <person name="Guerrero F.D."/>
            <person name="Moolhuijzen P."/>
            <person name="Goolsby J.A."/>
            <person name="Tidwell J."/>
            <person name="Bellgard S.E."/>
            <person name="Bellgard M.I."/>
        </authorList>
    </citation>
    <scope>NUCLEOTIDE SEQUENCE</scope>
    <source>
        <tissue evidence="2">Shoot tissue taken approximately 20 cm above the soil surface</tissue>
    </source>
</reference>
<feature type="region of interest" description="Disordered" evidence="1">
    <location>
        <begin position="1"/>
        <end position="38"/>
    </location>
</feature>
<evidence type="ECO:0000313" key="2">
    <source>
        <dbReference type="EMBL" id="JAE21681.1"/>
    </source>
</evidence>
<protein>
    <submittedName>
        <fullName evidence="2">Uncharacterized protein</fullName>
    </submittedName>
</protein>
<reference evidence="2" key="1">
    <citation type="submission" date="2014-09" db="EMBL/GenBank/DDBJ databases">
        <authorList>
            <person name="Magalhaes I.L.F."/>
            <person name="Oliveira U."/>
            <person name="Santos F.R."/>
            <person name="Vidigal T.H.D.A."/>
            <person name="Brescovit A.D."/>
            <person name="Santos A.J."/>
        </authorList>
    </citation>
    <scope>NUCLEOTIDE SEQUENCE</scope>
    <source>
        <tissue evidence="2">Shoot tissue taken approximately 20 cm above the soil surface</tissue>
    </source>
</reference>
<dbReference type="AlphaFoldDB" id="A0A0A9GGK7"/>